<evidence type="ECO:0000256" key="6">
    <source>
        <dbReference type="ARBA" id="ARBA00048432"/>
    </source>
</evidence>
<dbReference type="InterPro" id="IPR045055">
    <property type="entry name" value="DNA2/NAM7-like"/>
</dbReference>
<accession>S7RNZ6</accession>
<feature type="region of interest" description="Disordered" evidence="8">
    <location>
        <begin position="915"/>
        <end position="1041"/>
    </location>
</feature>
<dbReference type="OMA" id="TYRFFNV"/>
<dbReference type="STRING" id="670483.S7RNZ6"/>
<keyword evidence="4" id="KW-0347">Helicase</keyword>
<evidence type="ECO:0000259" key="9">
    <source>
        <dbReference type="SMART" id="SM00487"/>
    </source>
</evidence>
<evidence type="ECO:0000256" key="2">
    <source>
        <dbReference type="ARBA" id="ARBA00022741"/>
    </source>
</evidence>
<evidence type="ECO:0000256" key="7">
    <source>
        <dbReference type="SAM" id="Coils"/>
    </source>
</evidence>
<keyword evidence="11" id="KW-1185">Reference proteome</keyword>
<dbReference type="Pfam" id="PF13086">
    <property type="entry name" value="AAA_11"/>
    <property type="match status" value="1"/>
</dbReference>
<protein>
    <recommendedName>
        <fullName evidence="9">Helicase ATP-binding domain-containing protein</fullName>
    </recommendedName>
</protein>
<comment type="catalytic activity">
    <reaction evidence="6">
        <text>ATP + H2O = ADP + phosphate + H(+)</text>
        <dbReference type="Rhea" id="RHEA:13065"/>
        <dbReference type="ChEBI" id="CHEBI:15377"/>
        <dbReference type="ChEBI" id="CHEBI:15378"/>
        <dbReference type="ChEBI" id="CHEBI:30616"/>
        <dbReference type="ChEBI" id="CHEBI:43474"/>
        <dbReference type="ChEBI" id="CHEBI:456216"/>
        <dbReference type="EC" id="3.6.4.12"/>
    </reaction>
    <physiologicalReaction direction="left-to-right" evidence="6">
        <dbReference type="Rhea" id="RHEA:13066"/>
    </physiologicalReaction>
</comment>
<dbReference type="Gene3D" id="3.40.50.300">
    <property type="entry name" value="P-loop containing nucleotide triphosphate hydrolases"/>
    <property type="match status" value="2"/>
</dbReference>
<evidence type="ECO:0000256" key="4">
    <source>
        <dbReference type="ARBA" id="ARBA00022806"/>
    </source>
</evidence>
<dbReference type="GO" id="GO:0005694">
    <property type="term" value="C:chromosome"/>
    <property type="evidence" value="ECO:0007669"/>
    <property type="project" value="UniProtKB-ARBA"/>
</dbReference>
<dbReference type="GO" id="GO:0003678">
    <property type="term" value="F:DNA helicase activity"/>
    <property type="evidence" value="ECO:0007669"/>
    <property type="project" value="UniProtKB-EC"/>
</dbReference>
<dbReference type="InterPro" id="IPR056474">
    <property type="entry name" value="SEN1_barrel"/>
</dbReference>
<dbReference type="SMART" id="SM00487">
    <property type="entry name" value="DEXDc"/>
    <property type="match status" value="1"/>
</dbReference>
<dbReference type="InterPro" id="IPR041677">
    <property type="entry name" value="DNA2/NAM7_AAA_11"/>
</dbReference>
<dbReference type="Pfam" id="PF12726">
    <property type="entry name" value="SEN1_N"/>
    <property type="match status" value="1"/>
</dbReference>
<dbReference type="GeneID" id="19306159"/>
<feature type="domain" description="Helicase ATP-binding" evidence="9">
    <location>
        <begin position="1296"/>
        <end position="1611"/>
    </location>
</feature>
<dbReference type="GO" id="GO:0005524">
    <property type="term" value="F:ATP binding"/>
    <property type="evidence" value="ECO:0007669"/>
    <property type="project" value="UniProtKB-KW"/>
</dbReference>
<dbReference type="FunFam" id="3.40.50.300:FF:000326">
    <property type="entry name" value="P-loop containing nucleoside triphosphate hydrolase"/>
    <property type="match status" value="1"/>
</dbReference>
<keyword evidence="5" id="KW-0067">ATP-binding</keyword>
<dbReference type="RefSeq" id="XP_007866644.1">
    <property type="nucleotide sequence ID" value="XM_007868453.1"/>
</dbReference>
<dbReference type="InterPro" id="IPR014001">
    <property type="entry name" value="Helicase_ATP-bd"/>
</dbReference>
<keyword evidence="2" id="KW-0547">Nucleotide-binding</keyword>
<dbReference type="KEGG" id="gtr:GLOTRDRAFT_42828"/>
<dbReference type="GO" id="GO:0016787">
    <property type="term" value="F:hydrolase activity"/>
    <property type="evidence" value="ECO:0007669"/>
    <property type="project" value="UniProtKB-KW"/>
</dbReference>
<dbReference type="InterPro" id="IPR041679">
    <property type="entry name" value="DNA2/NAM7-like_C"/>
</dbReference>
<keyword evidence="7" id="KW-0175">Coiled coil</keyword>
<dbReference type="CDD" id="cd18042">
    <property type="entry name" value="DEXXQc_SETX"/>
    <property type="match status" value="1"/>
</dbReference>
<dbReference type="Proteomes" id="UP000030669">
    <property type="component" value="Unassembled WGS sequence"/>
</dbReference>
<keyword evidence="3" id="KW-0378">Hydrolase</keyword>
<name>S7RNZ6_GLOTA</name>
<sequence length="1842" mass="204891">MATSASDVEKVQSLLKGFRDAPVDTQGAPDSVLSVIYAYLMKIPSDGDGSLHWFCSRADEIATQAATFLIRLHAYNSSRVNAWKDRLGKCMSRCPACVEARELAKTRSRHTYFGAFSDDILQGFYRSVDEWEISLALSSLRDAGIDVESPDSGQTTLSDLPSGIVYLIFCNLAVFQDKRVQPLVMAKVPPAPILDWPPRVPPAGLLLLALCDRQNARTWARCQLQRYRVAPISSDRFIGSHEKIVYPIIAAVASTGHVDAPPSPASLTRVSLDSNSGNAGAAITFAFAEDADALWAGFAVVMRYLPAHVMHPSILCNIDIRHIIIGHLHDTGSRFIDVFRCLWYLTERCESLLWRDEGADYPQIVFDAVKDNRSFIEIFQNPAILASKPWVLAWFSRFMTTIWEMPLFGDVLAKVTDLMCEELQHDRFEGTRSETMTFVMKLLSTLFSKSADKEHLRQRTAISAVVDIHAHTLVSVAFSHNYGDSKWRDSRIAARGLVKDLLLKDVQDVAEAITSLCKFNRGSDASLPDPPASQQLIWKNAYQSLQPNDSDGVDLVLDVVASTAHMDLLSEKAFAASIQRSGKVGLILKNINKSLNSFRDGFLATISRYADYNTPSSILDLLRRQGVVQHIIALMLCPIDQAALAVQAIVGQAFDVDVRMDCFRALLENLPNTSLRGIVHFLEIFLHYIPVVPEACSLSKALVRCLTDVIEVLCSSPDGLLLKPGFLRGESGIGVSGDLLSLWRSMTRALALIFRLTPSWAPHFENEEMTVWMRDALIFGRDMLAQRRVIEAGALALYEKEQQSSRQPKKLSTKGKQMMDDLQEVLPELARWLRLTDEELLHQSFALLQSLLESFLETGVTPSEAGMKKLNKFVEDARRKDPKRPQTRLDTARLSQLEDTLAAFDDDDVQIIAYNPSSSKRGSGSNIAQGAGKVAGTSGMPKKRPVQDKKTRAPETISIVATNGSILPREPVKGTASASTSVTTKDHRPVQPRTISQSTATAKAPKFEGSSGKSNMSDSTSSEDDSEDDEEEAKEGGLVALGKLQRTPKIKRTVERRQVKMLDTTTNIKGSTNRLFDARREAQRTALRMKPDISSLHKALLSWNYEHDGPEPPMPNRGLALTRVPDRFTDYGQYRAIFEPLLLYECWAQLLQSKQESQEVFTCTVVSRGFIDDWLDLDISIADDVKKDWALTETDVVLLKQPEGKKCILGKTQSYKAQRYGIQATIRCYLPHAAMDPGLQINTSWCLSKVFSLSTLHREYAALMALPFYDFADSILQPRLPSKPLLDAREIQHTQAKYKVNEPQAVAILSSLKCDGFTLIQGPPGTGKTSTICGLVHAFLSRRPRPTTAIHAGRSAIPADKEPVKKVLLCAPSNAAVDEIAHRLKDGACGAGYAANPKVVRVGNDKNVNISVKDITLDYLVNQKLNEEGSMGAGRDTSNEIATLRAELEAVKRQKQQKQDELNAVHDNGARSRALEEEIRALNAKRLNLSQQFDRTKDQQKSDYRSLDATRRKCRTEVILAADVVCGTLSGVGHDILEQCDFDMVIIDEAAQAIELSSLIPLKYKSRRCVMVGDPQQLPPTVISQEASRYLYNQSLFVRLQKQKPESVHLLSIQYRMHPDISELPSRLFYQGQLSDGPDMAAKTRQPWHSHGKFGTYRFFSVGRGQEQEGGYRSLVNKAECQVAVTLYGRLRKEFSMFDFDYRVGVVSMYRAQIAEMRRAFISRFGSDIAGKVDFNTVDGFQGQEKDVIILSCVRAGPGLQSIGFLSDTRRMNVALTRAKSSLFVLGHAPTLERSDKTWRDIVSDARTRQRLAEASMAPESEALSSTNASRLGGCFIFYHPK</sequence>
<evidence type="ECO:0000313" key="11">
    <source>
        <dbReference type="Proteomes" id="UP000030669"/>
    </source>
</evidence>
<dbReference type="EMBL" id="KB469303">
    <property type="protein sequence ID" value="EPQ54489.1"/>
    <property type="molecule type" value="Genomic_DNA"/>
</dbReference>
<dbReference type="eggNOG" id="KOG1801">
    <property type="taxonomic scope" value="Eukaryota"/>
</dbReference>
<evidence type="ECO:0000313" key="10">
    <source>
        <dbReference type="EMBL" id="EPQ54489.1"/>
    </source>
</evidence>
<evidence type="ECO:0000256" key="8">
    <source>
        <dbReference type="SAM" id="MobiDB-lite"/>
    </source>
</evidence>
<proteinExistence type="inferred from homology"/>
<dbReference type="GO" id="GO:0006369">
    <property type="term" value="P:termination of RNA polymerase II transcription"/>
    <property type="evidence" value="ECO:0007669"/>
    <property type="project" value="TreeGrafter"/>
</dbReference>
<dbReference type="InterPro" id="IPR047187">
    <property type="entry name" value="SF1_C_Upf1"/>
</dbReference>
<gene>
    <name evidence="10" type="ORF">GLOTRDRAFT_42828</name>
</gene>
<dbReference type="SUPFAM" id="SSF48371">
    <property type="entry name" value="ARM repeat"/>
    <property type="match status" value="1"/>
</dbReference>
<dbReference type="HOGENOM" id="CLU_000459_1_1_1"/>
<dbReference type="OrthoDB" id="6513042at2759"/>
<dbReference type="SUPFAM" id="SSF52540">
    <property type="entry name" value="P-loop containing nucleoside triphosphate hydrolases"/>
    <property type="match status" value="1"/>
</dbReference>
<dbReference type="InterPro" id="IPR024481">
    <property type="entry name" value="Helicase_Sen1_N"/>
</dbReference>
<organism evidence="10 11">
    <name type="scientific">Gloeophyllum trabeum (strain ATCC 11539 / FP-39264 / Madison 617)</name>
    <name type="common">Brown rot fungus</name>
    <dbReference type="NCBI Taxonomy" id="670483"/>
    <lineage>
        <taxon>Eukaryota</taxon>
        <taxon>Fungi</taxon>
        <taxon>Dikarya</taxon>
        <taxon>Basidiomycota</taxon>
        <taxon>Agaricomycotina</taxon>
        <taxon>Agaricomycetes</taxon>
        <taxon>Gloeophyllales</taxon>
        <taxon>Gloeophyllaceae</taxon>
        <taxon>Gloeophyllum</taxon>
    </lineage>
</organism>
<reference evidence="10 11" key="1">
    <citation type="journal article" date="2012" name="Science">
        <title>The Paleozoic origin of enzymatic lignin decomposition reconstructed from 31 fungal genomes.</title>
        <authorList>
            <person name="Floudas D."/>
            <person name="Binder M."/>
            <person name="Riley R."/>
            <person name="Barry K."/>
            <person name="Blanchette R.A."/>
            <person name="Henrissat B."/>
            <person name="Martinez A.T."/>
            <person name="Otillar R."/>
            <person name="Spatafora J.W."/>
            <person name="Yadav J.S."/>
            <person name="Aerts A."/>
            <person name="Benoit I."/>
            <person name="Boyd A."/>
            <person name="Carlson A."/>
            <person name="Copeland A."/>
            <person name="Coutinho P.M."/>
            <person name="de Vries R.P."/>
            <person name="Ferreira P."/>
            <person name="Findley K."/>
            <person name="Foster B."/>
            <person name="Gaskell J."/>
            <person name="Glotzer D."/>
            <person name="Gorecki P."/>
            <person name="Heitman J."/>
            <person name="Hesse C."/>
            <person name="Hori C."/>
            <person name="Igarashi K."/>
            <person name="Jurgens J.A."/>
            <person name="Kallen N."/>
            <person name="Kersten P."/>
            <person name="Kohler A."/>
            <person name="Kuees U."/>
            <person name="Kumar T.K.A."/>
            <person name="Kuo A."/>
            <person name="LaButti K."/>
            <person name="Larrondo L.F."/>
            <person name="Lindquist E."/>
            <person name="Ling A."/>
            <person name="Lombard V."/>
            <person name="Lucas S."/>
            <person name="Lundell T."/>
            <person name="Martin R."/>
            <person name="McLaughlin D.J."/>
            <person name="Morgenstern I."/>
            <person name="Morin E."/>
            <person name="Murat C."/>
            <person name="Nagy L.G."/>
            <person name="Nolan M."/>
            <person name="Ohm R.A."/>
            <person name="Patyshakuliyeva A."/>
            <person name="Rokas A."/>
            <person name="Ruiz-Duenas F.J."/>
            <person name="Sabat G."/>
            <person name="Salamov A."/>
            <person name="Samejima M."/>
            <person name="Schmutz J."/>
            <person name="Slot J.C."/>
            <person name="St John F."/>
            <person name="Stenlid J."/>
            <person name="Sun H."/>
            <person name="Sun S."/>
            <person name="Syed K."/>
            <person name="Tsang A."/>
            <person name="Wiebenga A."/>
            <person name="Young D."/>
            <person name="Pisabarro A."/>
            <person name="Eastwood D.C."/>
            <person name="Martin F."/>
            <person name="Cullen D."/>
            <person name="Grigoriev I.V."/>
            <person name="Hibbett D.S."/>
        </authorList>
    </citation>
    <scope>NUCLEOTIDE SEQUENCE [LARGE SCALE GENOMIC DNA]</scope>
    <source>
        <strain evidence="10 11">ATCC 11539</strain>
    </source>
</reference>
<dbReference type="PANTHER" id="PTHR10887">
    <property type="entry name" value="DNA2/NAM7 HELICASE FAMILY"/>
    <property type="match status" value="1"/>
</dbReference>
<dbReference type="CDD" id="cd18808">
    <property type="entry name" value="SF1_C_Upf1"/>
    <property type="match status" value="1"/>
</dbReference>
<dbReference type="InterPro" id="IPR027417">
    <property type="entry name" value="P-loop_NTPase"/>
</dbReference>
<dbReference type="GO" id="GO:0001147">
    <property type="term" value="F:transcription termination site sequence-specific DNA binding"/>
    <property type="evidence" value="ECO:0007669"/>
    <property type="project" value="TreeGrafter"/>
</dbReference>
<evidence type="ECO:0000256" key="1">
    <source>
        <dbReference type="ARBA" id="ARBA00007913"/>
    </source>
</evidence>
<dbReference type="Pfam" id="PF13087">
    <property type="entry name" value="AAA_12"/>
    <property type="match status" value="1"/>
</dbReference>
<evidence type="ECO:0000256" key="5">
    <source>
        <dbReference type="ARBA" id="ARBA00022840"/>
    </source>
</evidence>
<dbReference type="GO" id="GO:0016604">
    <property type="term" value="C:nuclear body"/>
    <property type="evidence" value="ECO:0007669"/>
    <property type="project" value="TreeGrafter"/>
</dbReference>
<feature type="coiled-coil region" evidence="7">
    <location>
        <begin position="1434"/>
        <end position="1499"/>
    </location>
</feature>
<dbReference type="Pfam" id="PF23576">
    <property type="entry name" value="SEN1_barrel"/>
    <property type="match status" value="1"/>
</dbReference>
<comment type="similarity">
    <text evidence="1">Belongs to the DNA2/NAM7 helicase family.</text>
</comment>
<feature type="compositionally biased region" description="Acidic residues" evidence="8">
    <location>
        <begin position="1021"/>
        <end position="1033"/>
    </location>
</feature>
<feature type="compositionally biased region" description="Polar residues" evidence="8">
    <location>
        <begin position="915"/>
        <end position="928"/>
    </location>
</feature>
<dbReference type="PANTHER" id="PTHR10887:SF495">
    <property type="entry name" value="HELICASE SENATAXIN ISOFORM X1-RELATED"/>
    <property type="match status" value="1"/>
</dbReference>
<evidence type="ECO:0000256" key="3">
    <source>
        <dbReference type="ARBA" id="ARBA00022801"/>
    </source>
</evidence>
<dbReference type="InterPro" id="IPR016024">
    <property type="entry name" value="ARM-type_fold"/>
</dbReference>